<reference evidence="16" key="1">
    <citation type="journal article" date="2022" name="Front. Genet.">
        <title>Chromosome-Scale Assembly of the Dendrobium nobile Genome Provides Insights Into the Molecular Mechanism of the Biosynthesis of the Medicinal Active Ingredient of Dendrobium.</title>
        <authorList>
            <person name="Xu Q."/>
            <person name="Niu S.-C."/>
            <person name="Li K.-L."/>
            <person name="Zheng P.-J."/>
            <person name="Zhang X.-J."/>
            <person name="Jia Y."/>
            <person name="Liu Y."/>
            <person name="Niu Y.-X."/>
            <person name="Yu L.-H."/>
            <person name="Chen D.-F."/>
            <person name="Zhang G.-Q."/>
        </authorList>
    </citation>
    <scope>NUCLEOTIDE SEQUENCE</scope>
    <source>
        <tissue evidence="16">Leaf</tissue>
    </source>
</reference>
<evidence type="ECO:0000313" key="17">
    <source>
        <dbReference type="Proteomes" id="UP000829196"/>
    </source>
</evidence>
<keyword evidence="10" id="KW-0460">Magnesium</keyword>
<keyword evidence="7" id="KW-0547">Nucleotide-binding</keyword>
<dbReference type="InterPro" id="IPR040442">
    <property type="entry name" value="Pyrv_kinase-like_dom_sf"/>
</dbReference>
<name>A0A8T3BVL3_DENNO</name>
<evidence type="ECO:0000256" key="10">
    <source>
        <dbReference type="ARBA" id="ARBA00022842"/>
    </source>
</evidence>
<evidence type="ECO:0000256" key="9">
    <source>
        <dbReference type="ARBA" id="ARBA00022840"/>
    </source>
</evidence>
<comment type="caution">
    <text evidence="16">The sequence shown here is derived from an EMBL/GenBank/DDBJ whole genome shotgun (WGS) entry which is preliminary data.</text>
</comment>
<dbReference type="Pfam" id="PF00224">
    <property type="entry name" value="PK"/>
    <property type="match status" value="1"/>
</dbReference>
<evidence type="ECO:0000259" key="14">
    <source>
        <dbReference type="Pfam" id="PF00224"/>
    </source>
</evidence>
<evidence type="ECO:0000256" key="3">
    <source>
        <dbReference type="ARBA" id="ARBA00008663"/>
    </source>
</evidence>
<dbReference type="GO" id="GO:0004743">
    <property type="term" value="F:pyruvate kinase activity"/>
    <property type="evidence" value="ECO:0007669"/>
    <property type="project" value="UniProtKB-EC"/>
</dbReference>
<dbReference type="Gene3D" id="3.20.20.60">
    <property type="entry name" value="Phosphoenolpyruvate-binding domains"/>
    <property type="match status" value="1"/>
</dbReference>
<evidence type="ECO:0000313" key="16">
    <source>
        <dbReference type="EMBL" id="KAI0519424.1"/>
    </source>
</evidence>
<feature type="domain" description="Pyruvate kinase barrel" evidence="14">
    <location>
        <begin position="161"/>
        <end position="193"/>
    </location>
</feature>
<evidence type="ECO:0000256" key="4">
    <source>
        <dbReference type="ARBA" id="ARBA00012142"/>
    </source>
</evidence>
<dbReference type="GO" id="GO:0000287">
    <property type="term" value="F:magnesium ion binding"/>
    <property type="evidence" value="ECO:0007669"/>
    <property type="project" value="InterPro"/>
</dbReference>
<dbReference type="Proteomes" id="UP000829196">
    <property type="component" value="Unassembled WGS sequence"/>
</dbReference>
<keyword evidence="12" id="KW-0670">Pyruvate</keyword>
<keyword evidence="5" id="KW-0808">Transferase</keyword>
<dbReference type="Gene3D" id="3.40.1380.20">
    <property type="entry name" value="Pyruvate kinase, C-terminal domain"/>
    <property type="match status" value="1"/>
</dbReference>
<dbReference type="SUPFAM" id="SSF51621">
    <property type="entry name" value="Phosphoenolpyruvate/pyruvate domain"/>
    <property type="match status" value="1"/>
</dbReference>
<evidence type="ECO:0000256" key="11">
    <source>
        <dbReference type="ARBA" id="ARBA00023152"/>
    </source>
</evidence>
<evidence type="ECO:0000256" key="8">
    <source>
        <dbReference type="ARBA" id="ARBA00022777"/>
    </source>
</evidence>
<dbReference type="PANTHER" id="PTHR11817">
    <property type="entry name" value="PYRUVATE KINASE"/>
    <property type="match status" value="1"/>
</dbReference>
<dbReference type="SUPFAM" id="SSF52935">
    <property type="entry name" value="PK C-terminal domain-like"/>
    <property type="match status" value="1"/>
</dbReference>
<dbReference type="EMBL" id="JAGYWB010000006">
    <property type="protein sequence ID" value="KAI0519424.1"/>
    <property type="molecule type" value="Genomic_DNA"/>
</dbReference>
<proteinExistence type="inferred from homology"/>
<evidence type="ECO:0000259" key="15">
    <source>
        <dbReference type="Pfam" id="PF02887"/>
    </source>
</evidence>
<evidence type="ECO:0000256" key="7">
    <source>
        <dbReference type="ARBA" id="ARBA00022741"/>
    </source>
</evidence>
<evidence type="ECO:0000256" key="6">
    <source>
        <dbReference type="ARBA" id="ARBA00022723"/>
    </source>
</evidence>
<dbReference type="InterPro" id="IPR015813">
    <property type="entry name" value="Pyrv/PenolPyrv_kinase-like_dom"/>
</dbReference>
<dbReference type="InterPro" id="IPR015793">
    <property type="entry name" value="Pyrv_Knase_brl"/>
</dbReference>
<comment type="similarity">
    <text evidence="3">Belongs to the pyruvate kinase family.</text>
</comment>
<protein>
    <recommendedName>
        <fullName evidence="4">pyruvate kinase</fullName>
        <ecNumber evidence="4">2.7.1.40</ecNumber>
    </recommendedName>
</protein>
<dbReference type="InterPro" id="IPR001697">
    <property type="entry name" value="Pyr_Knase"/>
</dbReference>
<organism evidence="16 17">
    <name type="scientific">Dendrobium nobile</name>
    <name type="common">Orchid</name>
    <dbReference type="NCBI Taxonomy" id="94219"/>
    <lineage>
        <taxon>Eukaryota</taxon>
        <taxon>Viridiplantae</taxon>
        <taxon>Streptophyta</taxon>
        <taxon>Embryophyta</taxon>
        <taxon>Tracheophyta</taxon>
        <taxon>Spermatophyta</taxon>
        <taxon>Magnoliopsida</taxon>
        <taxon>Liliopsida</taxon>
        <taxon>Asparagales</taxon>
        <taxon>Orchidaceae</taxon>
        <taxon>Epidendroideae</taxon>
        <taxon>Malaxideae</taxon>
        <taxon>Dendrobiinae</taxon>
        <taxon>Dendrobium</taxon>
    </lineage>
</organism>
<keyword evidence="8" id="KW-0418">Kinase</keyword>
<dbReference type="AlphaFoldDB" id="A0A8T3BVL3"/>
<keyword evidence="6" id="KW-0479">Metal-binding</keyword>
<evidence type="ECO:0000256" key="13">
    <source>
        <dbReference type="ARBA" id="ARBA00048152"/>
    </source>
</evidence>
<accession>A0A8T3BVL3</accession>
<evidence type="ECO:0000256" key="5">
    <source>
        <dbReference type="ARBA" id="ARBA00022679"/>
    </source>
</evidence>
<dbReference type="EC" id="2.7.1.40" evidence="4"/>
<dbReference type="InterPro" id="IPR036918">
    <property type="entry name" value="Pyrv_Knase_C_sf"/>
</dbReference>
<dbReference type="GO" id="GO:0016301">
    <property type="term" value="F:kinase activity"/>
    <property type="evidence" value="ECO:0007669"/>
    <property type="project" value="UniProtKB-KW"/>
</dbReference>
<evidence type="ECO:0000256" key="1">
    <source>
        <dbReference type="ARBA" id="ARBA00001958"/>
    </source>
</evidence>
<sequence length="312" mass="33749">MRYHELKRHRDGGLFTTISRRSHLSASWPGVYLNGFPSYSSSWSCGSSSLHDAPSLTAVFMSGWTLQQLCHAVMEFPVQPNSVVTGIVQVIWSISRYMFNFFNMTKDAVYQAIVILELSNSFLFRPEMNSLHHVENQEGVVNFDDILKNTDAFMAARGDIAKATDVAIADLDGSDCVMLSGETVAGAYPELAIQTMAKICLEKASLILVLTRGGSTMKLVAKYLPAMPILLVVVPELKATFFIGPAVMIPLLGIIPMQSTATAKASTSEATDEAVGLALDYAKSIGLCSPGDSVVALHRLGATSIIKLLPVK</sequence>
<evidence type="ECO:0000256" key="2">
    <source>
        <dbReference type="ARBA" id="ARBA00004997"/>
    </source>
</evidence>
<comment type="catalytic activity">
    <reaction evidence="13">
        <text>pyruvate + ATP = phosphoenolpyruvate + ADP + H(+)</text>
        <dbReference type="Rhea" id="RHEA:18157"/>
        <dbReference type="ChEBI" id="CHEBI:15361"/>
        <dbReference type="ChEBI" id="CHEBI:15378"/>
        <dbReference type="ChEBI" id="CHEBI:30616"/>
        <dbReference type="ChEBI" id="CHEBI:58702"/>
        <dbReference type="ChEBI" id="CHEBI:456216"/>
        <dbReference type="EC" id="2.7.1.40"/>
    </reaction>
</comment>
<dbReference type="SMR" id="A0A8T3BVL3"/>
<dbReference type="InterPro" id="IPR015795">
    <property type="entry name" value="Pyrv_Knase_C"/>
</dbReference>
<comment type="cofactor">
    <cofactor evidence="1">
        <name>K(+)</name>
        <dbReference type="ChEBI" id="CHEBI:29103"/>
    </cofactor>
</comment>
<dbReference type="Pfam" id="PF02887">
    <property type="entry name" value="PK_C"/>
    <property type="match status" value="1"/>
</dbReference>
<keyword evidence="17" id="KW-1185">Reference proteome</keyword>
<keyword evidence="9" id="KW-0067">ATP-binding</keyword>
<dbReference type="GO" id="GO:0030955">
    <property type="term" value="F:potassium ion binding"/>
    <property type="evidence" value="ECO:0007669"/>
    <property type="project" value="InterPro"/>
</dbReference>
<comment type="pathway">
    <text evidence="2">Carbohydrate degradation; glycolysis; pyruvate from D-glyceraldehyde 3-phosphate: step 5/5.</text>
</comment>
<dbReference type="GO" id="GO:0005524">
    <property type="term" value="F:ATP binding"/>
    <property type="evidence" value="ECO:0007669"/>
    <property type="project" value="UniProtKB-KW"/>
</dbReference>
<keyword evidence="11" id="KW-0324">Glycolysis</keyword>
<gene>
    <name evidence="16" type="ORF">KFK09_006871</name>
</gene>
<dbReference type="OrthoDB" id="108365at2759"/>
<feature type="domain" description="Pyruvate kinase C-terminal" evidence="15">
    <location>
        <begin position="203"/>
        <end position="300"/>
    </location>
</feature>
<evidence type="ECO:0000256" key="12">
    <source>
        <dbReference type="ARBA" id="ARBA00023317"/>
    </source>
</evidence>